<feature type="transmembrane region" description="Helical" evidence="7">
    <location>
        <begin position="175"/>
        <end position="197"/>
    </location>
</feature>
<gene>
    <name evidence="9" type="ORF">J2S37_001262</name>
</gene>
<keyword evidence="10" id="KW-1185">Reference proteome</keyword>
<dbReference type="EMBL" id="JAVDYF010000001">
    <property type="protein sequence ID" value="MDR7354724.1"/>
    <property type="molecule type" value="Genomic_DNA"/>
</dbReference>
<dbReference type="InterPro" id="IPR024962">
    <property type="entry name" value="YukD-like"/>
</dbReference>
<dbReference type="Pfam" id="PF19053">
    <property type="entry name" value="EccD"/>
    <property type="match status" value="1"/>
</dbReference>
<feature type="transmembrane region" description="Helical" evidence="7">
    <location>
        <begin position="370"/>
        <end position="387"/>
    </location>
</feature>
<dbReference type="Gene3D" id="3.10.20.90">
    <property type="entry name" value="Phosphatidylinositol 3-kinase Catalytic Subunit, Chain A, domain 1"/>
    <property type="match status" value="1"/>
</dbReference>
<evidence type="ECO:0000256" key="2">
    <source>
        <dbReference type="ARBA" id="ARBA00006162"/>
    </source>
</evidence>
<feature type="transmembrane region" description="Helical" evidence="7">
    <location>
        <begin position="153"/>
        <end position="170"/>
    </location>
</feature>
<evidence type="ECO:0000256" key="3">
    <source>
        <dbReference type="ARBA" id="ARBA00022475"/>
    </source>
</evidence>
<evidence type="ECO:0000256" key="6">
    <source>
        <dbReference type="ARBA" id="ARBA00023136"/>
    </source>
</evidence>
<evidence type="ECO:0000256" key="4">
    <source>
        <dbReference type="ARBA" id="ARBA00022692"/>
    </source>
</evidence>
<feature type="transmembrane region" description="Helical" evidence="7">
    <location>
        <begin position="462"/>
        <end position="481"/>
    </location>
</feature>
<evidence type="ECO:0000313" key="9">
    <source>
        <dbReference type="EMBL" id="MDR7354724.1"/>
    </source>
</evidence>
<dbReference type="InterPro" id="IPR044049">
    <property type="entry name" value="EccD_transm"/>
</dbReference>
<dbReference type="RefSeq" id="WP_277104644.1">
    <property type="nucleotide sequence ID" value="NZ_BAAAJS010000049.1"/>
</dbReference>
<keyword evidence="4 7" id="KW-0812">Transmembrane</keyword>
<evidence type="ECO:0000259" key="8">
    <source>
        <dbReference type="Pfam" id="PF19053"/>
    </source>
</evidence>
<feature type="transmembrane region" description="Helical" evidence="7">
    <location>
        <begin position="217"/>
        <end position="238"/>
    </location>
</feature>
<dbReference type="NCBIfam" id="TIGR03920">
    <property type="entry name" value="T7SS_EccD"/>
    <property type="match status" value="1"/>
</dbReference>
<comment type="subcellular location">
    <subcellularLocation>
        <location evidence="1">Cell membrane</location>
        <topology evidence="1">Multi-pass membrane protein</topology>
    </subcellularLocation>
</comment>
<feature type="transmembrane region" description="Helical" evidence="7">
    <location>
        <begin position="424"/>
        <end position="442"/>
    </location>
</feature>
<proteinExistence type="inferred from homology"/>
<dbReference type="Pfam" id="PF08817">
    <property type="entry name" value="YukD"/>
    <property type="match status" value="1"/>
</dbReference>
<feature type="transmembrane region" description="Helical" evidence="7">
    <location>
        <begin position="399"/>
        <end position="418"/>
    </location>
</feature>
<evidence type="ECO:0000313" key="10">
    <source>
        <dbReference type="Proteomes" id="UP001183619"/>
    </source>
</evidence>
<keyword evidence="5 7" id="KW-1133">Transmembrane helix</keyword>
<feature type="domain" description="EccD-like transmembrane" evidence="8">
    <location>
        <begin position="128"/>
        <end position="484"/>
    </location>
</feature>
<feature type="transmembrane region" description="Helical" evidence="7">
    <location>
        <begin position="277"/>
        <end position="297"/>
    </location>
</feature>
<dbReference type="Proteomes" id="UP001183619">
    <property type="component" value="Unassembled WGS sequence"/>
</dbReference>
<evidence type="ECO:0000256" key="7">
    <source>
        <dbReference type="SAM" id="Phobius"/>
    </source>
</evidence>
<sequence>MSELPTRVDQGQKKRSLPTDDVSSLRLCVRVEVGSHRKQADMALPASSCVAEMLDEVIQLMHAPTLSGSWEVVTAAGSPLDAHEPLNKLGLRHGDVIVIRPSSGAQPPVIRDAAEALAHSVQHSPFARGTASCACLVGVALLCGIGAKLPFPPAVGLSLAAMLAVGLAIWSRAALFIPSIAALVAGIVAVAVLGPAIVPSPEAIMAGLNAETFSSGWSVALSLAGVAAIICAALFFLLMQEKAHITATIVVGIALSSAGFGAFIYRPSATDSATPDWQWLYPSIGIVVTVMLIFLSFGPQVVAKMAGLKVPQLPTAGQELSVSDIDHDQIPAKSAAAQSIARGLVLGVGLSISLSMVVASISIVRVLLVPHTYLFWFALCVWLALVLHAHRHRSALDTWALWIPAQLAIVCATLAAAWLDNPWLLGLCALVALLMVSSLLWANRIPTIEPTTVVWIERAEALAIAACIPLALQVAGIFAMIRGLSL</sequence>
<keyword evidence="3" id="KW-1003">Cell membrane</keyword>
<keyword evidence="6 7" id="KW-0472">Membrane</keyword>
<name>A0ABU2BBG5_9CORY</name>
<evidence type="ECO:0000256" key="5">
    <source>
        <dbReference type="ARBA" id="ARBA00022989"/>
    </source>
</evidence>
<feature type="transmembrane region" description="Helical" evidence="7">
    <location>
        <begin position="343"/>
        <end position="364"/>
    </location>
</feature>
<comment type="caution">
    <text evidence="9">The sequence shown here is derived from an EMBL/GenBank/DDBJ whole genome shotgun (WGS) entry which is preliminary data.</text>
</comment>
<evidence type="ECO:0000256" key="1">
    <source>
        <dbReference type="ARBA" id="ARBA00004651"/>
    </source>
</evidence>
<accession>A0ABU2BBG5</accession>
<protein>
    <submittedName>
        <fullName evidence="9">Type VII secretion integral membrane protein EccD</fullName>
    </submittedName>
</protein>
<organism evidence="9 10">
    <name type="scientific">Corynebacterium felinum</name>
    <dbReference type="NCBI Taxonomy" id="131318"/>
    <lineage>
        <taxon>Bacteria</taxon>
        <taxon>Bacillati</taxon>
        <taxon>Actinomycetota</taxon>
        <taxon>Actinomycetes</taxon>
        <taxon>Mycobacteriales</taxon>
        <taxon>Corynebacteriaceae</taxon>
        <taxon>Corynebacterium</taxon>
    </lineage>
</organism>
<reference evidence="9 10" key="1">
    <citation type="submission" date="2023-07" db="EMBL/GenBank/DDBJ databases">
        <title>Sequencing the genomes of 1000 actinobacteria strains.</title>
        <authorList>
            <person name="Klenk H.-P."/>
        </authorList>
    </citation>
    <scope>NUCLEOTIDE SEQUENCE [LARGE SCALE GENOMIC DNA]</scope>
    <source>
        <strain evidence="9 10">DSM 44508</strain>
    </source>
</reference>
<comment type="similarity">
    <text evidence="2">Belongs to the EccD/Snm4 family.</text>
</comment>
<dbReference type="InterPro" id="IPR006707">
    <property type="entry name" value="T7SS_EccD"/>
</dbReference>
<feature type="transmembrane region" description="Helical" evidence="7">
    <location>
        <begin position="245"/>
        <end position="265"/>
    </location>
</feature>